<dbReference type="EMBL" id="JPKY01000157">
    <property type="protein sequence ID" value="KFH40923.1"/>
    <property type="molecule type" value="Genomic_DNA"/>
</dbReference>
<accession>A0A086SUZ1</accession>
<reference evidence="3" key="1">
    <citation type="journal article" date="2014" name="Genome Announc.">
        <title>Genome sequence and annotation of Acremonium chrysogenum, producer of the beta-lactam antibiotic cephalosporin C.</title>
        <authorList>
            <person name="Terfehr D."/>
            <person name="Dahlmann T.A."/>
            <person name="Specht T."/>
            <person name="Zadra I."/>
            <person name="Kuernsteiner H."/>
            <person name="Kueck U."/>
        </authorList>
    </citation>
    <scope>NUCLEOTIDE SEQUENCE [LARGE SCALE GENOMIC DNA]</scope>
    <source>
        <strain evidence="3">ATCC 11550 / CBS 779.69 / DSM 880 / IAM 14645 / JCM 23072 / IMI 49137</strain>
    </source>
</reference>
<dbReference type="OrthoDB" id="4509531at2759"/>
<dbReference type="AlphaFoldDB" id="A0A086SUZ1"/>
<gene>
    <name evidence="2" type="ORF">ACRE_083790</name>
</gene>
<comment type="caution">
    <text evidence="2">The sequence shown here is derived from an EMBL/GenBank/DDBJ whole genome shotgun (WGS) entry which is preliminary data.</text>
</comment>
<evidence type="ECO:0000256" key="1">
    <source>
        <dbReference type="SAM" id="MobiDB-lite"/>
    </source>
</evidence>
<sequence>MSVIVPIGQQQQQPQQQQQQQQGSMAISGQNDPLFSALVKYVTTGKGASHTTEADLQQLATSFVSRPGGRAHLEALCQHDEPHPERTLWRNKATAIGFVKLSKTNFGIEIKVPSLDVTFNAEAYGFYRPFSGPLNKYGVLWYNGMDNLQPGPSDFQLHVDDLTLHLDIYRNQVFVASFTSSPIAFVLAPGTTEGSGTFT</sequence>
<feature type="compositionally biased region" description="Low complexity" evidence="1">
    <location>
        <begin position="9"/>
        <end position="22"/>
    </location>
</feature>
<dbReference type="Proteomes" id="UP000029964">
    <property type="component" value="Unassembled WGS sequence"/>
</dbReference>
<name>A0A086SUZ1_HAPC1</name>
<protein>
    <submittedName>
        <fullName evidence="2">Uncharacterized protein</fullName>
    </submittedName>
</protein>
<keyword evidence="3" id="KW-1185">Reference proteome</keyword>
<evidence type="ECO:0000313" key="3">
    <source>
        <dbReference type="Proteomes" id="UP000029964"/>
    </source>
</evidence>
<dbReference type="HOGENOM" id="CLU_1402545_0_0_1"/>
<organism evidence="2 3">
    <name type="scientific">Hapsidospora chrysogenum (strain ATCC 11550 / CBS 779.69 / DSM 880 / IAM 14645 / JCM 23072 / IMI 49137)</name>
    <name type="common">Acremonium chrysogenum</name>
    <dbReference type="NCBI Taxonomy" id="857340"/>
    <lineage>
        <taxon>Eukaryota</taxon>
        <taxon>Fungi</taxon>
        <taxon>Dikarya</taxon>
        <taxon>Ascomycota</taxon>
        <taxon>Pezizomycotina</taxon>
        <taxon>Sordariomycetes</taxon>
        <taxon>Hypocreomycetidae</taxon>
        <taxon>Hypocreales</taxon>
        <taxon>Bionectriaceae</taxon>
        <taxon>Hapsidospora</taxon>
    </lineage>
</organism>
<proteinExistence type="predicted"/>
<evidence type="ECO:0000313" key="2">
    <source>
        <dbReference type="EMBL" id="KFH40923.1"/>
    </source>
</evidence>
<feature type="region of interest" description="Disordered" evidence="1">
    <location>
        <begin position="1"/>
        <end position="27"/>
    </location>
</feature>